<dbReference type="EMBL" id="PFPI01000061">
    <property type="protein sequence ID" value="PIZ92316.1"/>
    <property type="molecule type" value="Genomic_DNA"/>
</dbReference>
<evidence type="ECO:0000313" key="4">
    <source>
        <dbReference type="Proteomes" id="UP000230078"/>
    </source>
</evidence>
<comment type="caution">
    <text evidence="3">The sequence shown here is derived from an EMBL/GenBank/DDBJ whole genome shotgun (WGS) entry which is preliminary data.</text>
</comment>
<evidence type="ECO:0000256" key="1">
    <source>
        <dbReference type="SAM" id="Phobius"/>
    </source>
</evidence>
<proteinExistence type="predicted"/>
<keyword evidence="1" id="KW-0472">Membrane</keyword>
<dbReference type="CDD" id="cd00077">
    <property type="entry name" value="HDc"/>
    <property type="match status" value="1"/>
</dbReference>
<dbReference type="SUPFAM" id="SSF109604">
    <property type="entry name" value="HD-domain/PDEase-like"/>
    <property type="match status" value="1"/>
</dbReference>
<protein>
    <recommendedName>
        <fullName evidence="2">HD domain-containing protein</fullName>
    </recommendedName>
</protein>
<gene>
    <name evidence="3" type="ORF">COX83_04450</name>
</gene>
<keyword evidence="1" id="KW-0812">Transmembrane</keyword>
<evidence type="ECO:0000313" key="3">
    <source>
        <dbReference type="EMBL" id="PIZ92316.1"/>
    </source>
</evidence>
<dbReference type="AlphaFoldDB" id="A0A2M7V232"/>
<evidence type="ECO:0000259" key="2">
    <source>
        <dbReference type="Pfam" id="PF01966"/>
    </source>
</evidence>
<dbReference type="Proteomes" id="UP000230078">
    <property type="component" value="Unassembled WGS sequence"/>
</dbReference>
<organism evidence="3 4">
    <name type="scientific">Candidatus Magasanikbacteria bacterium CG_4_10_14_0_2_um_filter_41_31</name>
    <dbReference type="NCBI Taxonomy" id="1974639"/>
    <lineage>
        <taxon>Bacteria</taxon>
        <taxon>Candidatus Magasanikiibacteriota</taxon>
    </lineage>
</organism>
<feature type="transmembrane region" description="Helical" evidence="1">
    <location>
        <begin position="6"/>
        <end position="24"/>
    </location>
</feature>
<sequence length="308" mass="35836">MLWQDLTLTVVSIILSLAMLPQLYHGYTQKKGYMHHATSIPTVLGLYVLCFVYFSLGLVFSTVVTFFTATMWVVLLMQRVRYGDGTRCKKVNLKVHYSFSEKEQQKLDIVVNKVKELFATRPDKVHGFDHAERVAANAAFIATHQGKDVLMPTLAGWLHDIGRAIEEHPEDFPQFDHTKSHHELSYELLQEWFRTDDGFAMFIDEEKLELLYDVRNHWNDEADKYASAYILRDADKIDGLGEIGLQRHHEHTKGNLKKAHMGLRLRYEWLCHFKTDTAKRLNEERDLIAPFEAERTRLLKDNITSVEL</sequence>
<name>A0A2M7V232_9BACT</name>
<reference evidence="4" key="1">
    <citation type="submission" date="2017-09" db="EMBL/GenBank/DDBJ databases">
        <title>Depth-based differentiation of microbial function through sediment-hosted aquifers and enrichment of novel symbionts in the deep terrestrial subsurface.</title>
        <authorList>
            <person name="Probst A.J."/>
            <person name="Ladd B."/>
            <person name="Jarett J.K."/>
            <person name="Geller-Mcgrath D.E."/>
            <person name="Sieber C.M.K."/>
            <person name="Emerson J.B."/>
            <person name="Anantharaman K."/>
            <person name="Thomas B.C."/>
            <person name="Malmstrom R."/>
            <person name="Stieglmeier M."/>
            <person name="Klingl A."/>
            <person name="Woyke T."/>
            <person name="Ryan C.M."/>
            <person name="Banfield J.F."/>
        </authorList>
    </citation>
    <scope>NUCLEOTIDE SEQUENCE [LARGE SCALE GENOMIC DNA]</scope>
</reference>
<dbReference type="Pfam" id="PF01966">
    <property type="entry name" value="HD"/>
    <property type="match status" value="1"/>
</dbReference>
<keyword evidence="1" id="KW-1133">Transmembrane helix</keyword>
<dbReference type="InterPro" id="IPR006674">
    <property type="entry name" value="HD_domain"/>
</dbReference>
<accession>A0A2M7V232</accession>
<dbReference type="Gene3D" id="1.10.3210.10">
    <property type="entry name" value="Hypothetical protein af1432"/>
    <property type="match status" value="1"/>
</dbReference>
<feature type="domain" description="HD" evidence="2">
    <location>
        <begin position="128"/>
        <end position="238"/>
    </location>
</feature>
<dbReference type="InterPro" id="IPR003607">
    <property type="entry name" value="HD/PDEase_dom"/>
</dbReference>